<keyword evidence="3" id="KW-1185">Reference proteome</keyword>
<feature type="transmembrane region" description="Helical" evidence="1">
    <location>
        <begin position="29"/>
        <end position="48"/>
    </location>
</feature>
<accession>A0A811VAK7</accession>
<feature type="transmembrane region" description="Helical" evidence="1">
    <location>
        <begin position="69"/>
        <end position="93"/>
    </location>
</feature>
<gene>
    <name evidence="2" type="ORF">CCAP1982_LOCUS20454</name>
</gene>
<name>A0A811VAK7_CERCA</name>
<keyword evidence="1" id="KW-0812">Transmembrane</keyword>
<keyword evidence="1" id="KW-1133">Transmembrane helix</keyword>
<comment type="caution">
    <text evidence="2">The sequence shown here is derived from an EMBL/GenBank/DDBJ whole genome shotgun (WGS) entry which is preliminary data.</text>
</comment>
<organism evidence="2 3">
    <name type="scientific">Ceratitis capitata</name>
    <name type="common">Mediterranean fruit fly</name>
    <name type="synonym">Tephritis capitata</name>
    <dbReference type="NCBI Taxonomy" id="7213"/>
    <lineage>
        <taxon>Eukaryota</taxon>
        <taxon>Metazoa</taxon>
        <taxon>Ecdysozoa</taxon>
        <taxon>Arthropoda</taxon>
        <taxon>Hexapoda</taxon>
        <taxon>Insecta</taxon>
        <taxon>Pterygota</taxon>
        <taxon>Neoptera</taxon>
        <taxon>Endopterygota</taxon>
        <taxon>Diptera</taxon>
        <taxon>Brachycera</taxon>
        <taxon>Muscomorpha</taxon>
        <taxon>Tephritoidea</taxon>
        <taxon>Tephritidae</taxon>
        <taxon>Ceratitis</taxon>
        <taxon>Ceratitis</taxon>
    </lineage>
</organism>
<sequence>MAPVQLAIVDCRRQLAIAFLIKDSARSRVRAVIFLFHAASNIIFFLLTSSLSQPHRGMYVRSNSIRRELVGVFFCLSFILHFCFCWFFCAILITCIHPPLSPCPNAAMKANLPHGNTSSGKSSFVPLELLCEGVASR</sequence>
<dbReference type="EMBL" id="CAJHJT010000056">
    <property type="protein sequence ID" value="CAD7012360.1"/>
    <property type="molecule type" value="Genomic_DNA"/>
</dbReference>
<reference evidence="2" key="1">
    <citation type="submission" date="2020-11" db="EMBL/GenBank/DDBJ databases">
        <authorList>
            <person name="Whitehead M."/>
        </authorList>
    </citation>
    <scope>NUCLEOTIDE SEQUENCE</scope>
    <source>
        <strain evidence="2">EGII</strain>
    </source>
</reference>
<proteinExistence type="predicted"/>
<evidence type="ECO:0000313" key="2">
    <source>
        <dbReference type="EMBL" id="CAD7012360.1"/>
    </source>
</evidence>
<evidence type="ECO:0000313" key="3">
    <source>
        <dbReference type="Proteomes" id="UP000606786"/>
    </source>
</evidence>
<evidence type="ECO:0000256" key="1">
    <source>
        <dbReference type="SAM" id="Phobius"/>
    </source>
</evidence>
<keyword evidence="1" id="KW-0472">Membrane</keyword>
<protein>
    <submittedName>
        <fullName evidence="2">(Mediterranean fruit fly) hypothetical protein</fullName>
    </submittedName>
</protein>
<dbReference type="AlphaFoldDB" id="A0A811VAK7"/>
<dbReference type="Proteomes" id="UP000606786">
    <property type="component" value="Unassembled WGS sequence"/>
</dbReference>